<accession>A0A6G8AW28</accession>
<sequence length="395" mass="45022">MKTNKTCAIIADIKKMDTLLPLTNRRPVSLLPFDGIYRMIDFNLSNVIDADIHSIYMIFNQGMTQSVIDHINGGKEWNLNSLPNRYFMHFFQGLKERNPEEDHYYDSVIEYIQKSDSEFTVFMGNKMLCNLDLSQVRNVHKMHREDITVVYKKMPQEKIAPEDIILDISDNGKVKGITSAQNAIVENEVDNLFMNICIVKSDWLIQELTKWRQNEDIATIEDVLKDAIKTKTTWAFEYTGYLSNIFDIKSYYDANMEMLDSSKFLSLLHSSKKIYMKNINEVPTYYAKTSRVNGSQVAAGCLVYGNVEHSLLSTGTIVKENATISDSIVMAKSTIKKDAVVKYAILDKNVVIEEGVSVIGTPENPIVIKKNAHIVEDMIQMEEQVDESLILHSGV</sequence>
<feature type="domain" description="Glucose-1-phosphate adenylyltransferase/Bifunctional protein GlmU-like C-terminal hexapeptide" evidence="4">
    <location>
        <begin position="289"/>
        <end position="358"/>
    </location>
</feature>
<evidence type="ECO:0000256" key="2">
    <source>
        <dbReference type="ARBA" id="ARBA00023056"/>
    </source>
</evidence>
<dbReference type="CDD" id="cd04651">
    <property type="entry name" value="LbH_G1P_AT_C"/>
    <property type="match status" value="1"/>
</dbReference>
<dbReference type="RefSeq" id="WP_166035307.1">
    <property type="nucleotide sequence ID" value="NZ_CP049887.1"/>
</dbReference>
<dbReference type="InterPro" id="IPR056818">
    <property type="entry name" value="GlmU/GlgC-like_hexapep"/>
</dbReference>
<dbReference type="InterPro" id="IPR029044">
    <property type="entry name" value="Nucleotide-diphossugar_trans"/>
</dbReference>
<feature type="domain" description="Nucleotidyl transferase" evidence="3">
    <location>
        <begin position="19"/>
        <end position="157"/>
    </location>
</feature>
<dbReference type="Gene3D" id="3.90.550.10">
    <property type="entry name" value="Spore Coat Polysaccharide Biosynthesis Protein SpsA, Chain A"/>
    <property type="match status" value="1"/>
</dbReference>
<evidence type="ECO:0000313" key="5">
    <source>
        <dbReference type="EMBL" id="QIL49180.1"/>
    </source>
</evidence>
<keyword evidence="5" id="KW-0548">Nucleotidyltransferase</keyword>
<dbReference type="EC" id="2.7.7.27" evidence="5"/>
<dbReference type="InterPro" id="IPR011831">
    <property type="entry name" value="ADP-Glc_PPase"/>
</dbReference>
<proteinExistence type="inferred from homology"/>
<dbReference type="PANTHER" id="PTHR43523">
    <property type="entry name" value="GLUCOSE-1-PHOSPHATE ADENYLYLTRANSFERASE-RELATED"/>
    <property type="match status" value="1"/>
</dbReference>
<keyword evidence="6" id="KW-1185">Reference proteome</keyword>
<keyword evidence="5" id="KW-0808">Transferase</keyword>
<dbReference type="GO" id="GO:0005978">
    <property type="term" value="P:glycogen biosynthetic process"/>
    <property type="evidence" value="ECO:0007669"/>
    <property type="project" value="UniProtKB-KW"/>
</dbReference>
<dbReference type="SUPFAM" id="SSF53448">
    <property type="entry name" value="Nucleotide-diphospho-sugar transferases"/>
    <property type="match status" value="1"/>
</dbReference>
<dbReference type="NCBIfam" id="TIGR02092">
    <property type="entry name" value="glgD"/>
    <property type="match status" value="1"/>
</dbReference>
<keyword evidence="2" id="KW-0320">Glycogen biosynthesis</keyword>
<dbReference type="InterPro" id="IPR005835">
    <property type="entry name" value="NTP_transferase_dom"/>
</dbReference>
<comment type="similarity">
    <text evidence="1">Belongs to the bacterial/plant glucose-1-phosphate adenylyltransferase family.</text>
</comment>
<dbReference type="SUPFAM" id="SSF51161">
    <property type="entry name" value="Trimeric LpxA-like enzymes"/>
    <property type="match status" value="1"/>
</dbReference>
<dbReference type="Pfam" id="PF24894">
    <property type="entry name" value="Hexapep_GlmU"/>
    <property type="match status" value="1"/>
</dbReference>
<dbReference type="Gene3D" id="2.160.10.10">
    <property type="entry name" value="Hexapeptide repeat proteins"/>
    <property type="match status" value="1"/>
</dbReference>
<dbReference type="PANTHER" id="PTHR43523:SF6">
    <property type="entry name" value="GLYCOGEN BIOSYNTHESIS PROTEIN GLGD"/>
    <property type="match status" value="1"/>
</dbReference>
<name>A0A6G8AW28_9ENTE</name>
<protein>
    <submittedName>
        <fullName evidence="5">Glucose-1-phosphate adenylyltransferase subunit GlgD</fullName>
        <ecNumber evidence="5">2.7.7.27</ecNumber>
    </submittedName>
</protein>
<dbReference type="EMBL" id="CP049887">
    <property type="protein sequence ID" value="QIL49180.1"/>
    <property type="molecule type" value="Genomic_DNA"/>
</dbReference>
<dbReference type="KEGG" id="vhy:G7082_12120"/>
<evidence type="ECO:0000259" key="3">
    <source>
        <dbReference type="Pfam" id="PF00483"/>
    </source>
</evidence>
<dbReference type="Pfam" id="PF00483">
    <property type="entry name" value="NTP_transferase"/>
    <property type="match status" value="1"/>
</dbReference>
<gene>
    <name evidence="5" type="primary">glgD</name>
    <name evidence="5" type="ORF">G7082_12120</name>
</gene>
<organism evidence="5 6">
    <name type="scientific">Vagococcus hydrophili</name>
    <dbReference type="NCBI Taxonomy" id="2714947"/>
    <lineage>
        <taxon>Bacteria</taxon>
        <taxon>Bacillati</taxon>
        <taxon>Bacillota</taxon>
        <taxon>Bacilli</taxon>
        <taxon>Lactobacillales</taxon>
        <taxon>Enterococcaceae</taxon>
        <taxon>Vagococcus</taxon>
    </lineage>
</organism>
<reference evidence="5 6" key="1">
    <citation type="submission" date="2020-03" db="EMBL/GenBank/DDBJ databases">
        <title>Vagococcus sp. nov., isolated from beetles.</title>
        <authorList>
            <person name="Hyun D.-W."/>
            <person name="Bae J.-W."/>
        </authorList>
    </citation>
    <scope>NUCLEOTIDE SEQUENCE [LARGE SCALE GENOMIC DNA]</scope>
    <source>
        <strain evidence="5 6">HDW17B</strain>
    </source>
</reference>
<dbReference type="AlphaFoldDB" id="A0A6G8AW28"/>
<evidence type="ECO:0000256" key="1">
    <source>
        <dbReference type="ARBA" id="ARBA00010443"/>
    </source>
</evidence>
<evidence type="ECO:0000259" key="4">
    <source>
        <dbReference type="Pfam" id="PF24894"/>
    </source>
</evidence>
<dbReference type="InterPro" id="IPR011832">
    <property type="entry name" value="GlgDAde_trans"/>
</dbReference>
<dbReference type="Proteomes" id="UP000501747">
    <property type="component" value="Chromosome"/>
</dbReference>
<dbReference type="InterPro" id="IPR011004">
    <property type="entry name" value="Trimer_LpxA-like_sf"/>
</dbReference>
<evidence type="ECO:0000313" key="6">
    <source>
        <dbReference type="Proteomes" id="UP000501747"/>
    </source>
</evidence>
<dbReference type="GO" id="GO:0008878">
    <property type="term" value="F:glucose-1-phosphate adenylyltransferase activity"/>
    <property type="evidence" value="ECO:0007669"/>
    <property type="project" value="UniProtKB-EC"/>
</dbReference>